<evidence type="ECO:0000313" key="2">
    <source>
        <dbReference type="EMBL" id="KAG8238441.1"/>
    </source>
</evidence>
<feature type="non-terminal residue" evidence="2">
    <location>
        <position position="1"/>
    </location>
</feature>
<proteinExistence type="predicted"/>
<dbReference type="Proteomes" id="UP000792457">
    <property type="component" value="Unassembled WGS sequence"/>
</dbReference>
<feature type="domain" description="MAP3K HisK-N-like globin" evidence="1">
    <location>
        <begin position="56"/>
        <end position="186"/>
    </location>
</feature>
<reference evidence="2" key="1">
    <citation type="submission" date="2013-04" db="EMBL/GenBank/DDBJ databases">
        <authorList>
            <person name="Qu J."/>
            <person name="Murali S.C."/>
            <person name="Bandaranaike D."/>
            <person name="Bellair M."/>
            <person name="Blankenburg K."/>
            <person name="Chao H."/>
            <person name="Dinh H."/>
            <person name="Doddapaneni H."/>
            <person name="Downs B."/>
            <person name="Dugan-Rocha S."/>
            <person name="Elkadiri S."/>
            <person name="Gnanaolivu R.D."/>
            <person name="Hernandez B."/>
            <person name="Javaid M."/>
            <person name="Jayaseelan J.C."/>
            <person name="Lee S."/>
            <person name="Li M."/>
            <person name="Ming W."/>
            <person name="Munidasa M."/>
            <person name="Muniz J."/>
            <person name="Nguyen L."/>
            <person name="Ongeri F."/>
            <person name="Osuji N."/>
            <person name="Pu L.-L."/>
            <person name="Puazo M."/>
            <person name="Qu C."/>
            <person name="Quiroz J."/>
            <person name="Raj R."/>
            <person name="Weissenberger G."/>
            <person name="Xin Y."/>
            <person name="Zou X."/>
            <person name="Han Y."/>
            <person name="Richards S."/>
            <person name="Worley K."/>
            <person name="Muzny D."/>
            <person name="Gibbs R."/>
        </authorList>
    </citation>
    <scope>NUCLEOTIDE SEQUENCE</scope>
    <source>
        <strain evidence="2">Sampled in the wild</strain>
    </source>
</reference>
<evidence type="ECO:0000313" key="3">
    <source>
        <dbReference type="Proteomes" id="UP000792457"/>
    </source>
</evidence>
<evidence type="ECO:0000259" key="1">
    <source>
        <dbReference type="Pfam" id="PF20302"/>
    </source>
</evidence>
<sequence>MSPEVETPVTCGTNRGILTGALGTIGSSSLLTGTKTSRAADSVLGATEASEQDGFYLLKKDSQRRMTLTKVLSQDEGKICDIWMKSLEREIGDTILTMGHLETLMRGLKEYIPEQNREYIETAIHTLKEELDFDAVAINHLHFAIYLFQDAVNVVLRSHSIKPHWMFALDNLVRNAVQAAITVLSP</sequence>
<keyword evidence="3" id="KW-1185">Reference proteome</keyword>
<dbReference type="EMBL" id="KZ309354">
    <property type="protein sequence ID" value="KAG8238441.1"/>
    <property type="molecule type" value="Genomic_DNA"/>
</dbReference>
<accession>A0A8K0KN79</accession>
<comment type="caution">
    <text evidence="2">The sequence shown here is derived from an EMBL/GenBank/DDBJ whole genome shotgun (WGS) entry which is preliminary data.</text>
</comment>
<name>A0A8K0KN79_LADFU</name>
<organism evidence="2 3">
    <name type="scientific">Ladona fulva</name>
    <name type="common">Scarce chaser dragonfly</name>
    <name type="synonym">Libellula fulva</name>
    <dbReference type="NCBI Taxonomy" id="123851"/>
    <lineage>
        <taxon>Eukaryota</taxon>
        <taxon>Metazoa</taxon>
        <taxon>Ecdysozoa</taxon>
        <taxon>Arthropoda</taxon>
        <taxon>Hexapoda</taxon>
        <taxon>Insecta</taxon>
        <taxon>Pterygota</taxon>
        <taxon>Palaeoptera</taxon>
        <taxon>Odonata</taxon>
        <taxon>Epiprocta</taxon>
        <taxon>Anisoptera</taxon>
        <taxon>Libelluloidea</taxon>
        <taxon>Libellulidae</taxon>
        <taxon>Ladona</taxon>
    </lineage>
</organism>
<dbReference type="OrthoDB" id="275301at2759"/>
<protein>
    <recommendedName>
        <fullName evidence="1">MAP3K HisK-N-like globin domain-containing protein</fullName>
    </recommendedName>
</protein>
<gene>
    <name evidence="2" type="ORF">J437_LFUL002898</name>
</gene>
<reference evidence="2" key="2">
    <citation type="submission" date="2017-10" db="EMBL/GenBank/DDBJ databases">
        <title>Ladona fulva Genome sequencing and assembly.</title>
        <authorList>
            <person name="Murali S."/>
            <person name="Richards S."/>
            <person name="Bandaranaike D."/>
            <person name="Bellair M."/>
            <person name="Blankenburg K."/>
            <person name="Chao H."/>
            <person name="Dinh H."/>
            <person name="Doddapaneni H."/>
            <person name="Dugan-Rocha S."/>
            <person name="Elkadiri S."/>
            <person name="Gnanaolivu R."/>
            <person name="Hernandez B."/>
            <person name="Skinner E."/>
            <person name="Javaid M."/>
            <person name="Lee S."/>
            <person name="Li M."/>
            <person name="Ming W."/>
            <person name="Munidasa M."/>
            <person name="Muniz J."/>
            <person name="Nguyen L."/>
            <person name="Hughes D."/>
            <person name="Osuji N."/>
            <person name="Pu L.-L."/>
            <person name="Puazo M."/>
            <person name="Qu C."/>
            <person name="Quiroz J."/>
            <person name="Raj R."/>
            <person name="Weissenberger G."/>
            <person name="Xin Y."/>
            <person name="Zou X."/>
            <person name="Han Y."/>
            <person name="Worley K."/>
            <person name="Muzny D."/>
            <person name="Gibbs R."/>
        </authorList>
    </citation>
    <scope>NUCLEOTIDE SEQUENCE</scope>
    <source>
        <strain evidence="2">Sampled in the wild</strain>
    </source>
</reference>
<dbReference type="InterPro" id="IPR046873">
    <property type="entry name" value="HisK-N-like"/>
</dbReference>
<dbReference type="AlphaFoldDB" id="A0A8K0KN79"/>
<dbReference type="Pfam" id="PF20302">
    <property type="entry name" value="HisK-N-like"/>
    <property type="match status" value="1"/>
</dbReference>